<keyword evidence="2" id="KW-1133">Transmembrane helix</keyword>
<proteinExistence type="predicted"/>
<dbReference type="AlphaFoldDB" id="A0AAW5QTN0"/>
<feature type="transmembrane region" description="Helical" evidence="2">
    <location>
        <begin position="15"/>
        <end position="36"/>
    </location>
</feature>
<keyword evidence="2" id="KW-0472">Membrane</keyword>
<keyword evidence="1" id="KW-0175">Coiled coil</keyword>
<name>A0AAW5QTN0_9HYPH</name>
<dbReference type="Proteomes" id="UP001320898">
    <property type="component" value="Unassembled WGS sequence"/>
</dbReference>
<evidence type="ECO:0000313" key="4">
    <source>
        <dbReference type="Proteomes" id="UP001320898"/>
    </source>
</evidence>
<evidence type="ECO:0000313" key="3">
    <source>
        <dbReference type="EMBL" id="MCT8970567.1"/>
    </source>
</evidence>
<keyword evidence="2" id="KW-0812">Transmembrane</keyword>
<evidence type="ECO:0000256" key="1">
    <source>
        <dbReference type="SAM" id="Coils"/>
    </source>
</evidence>
<keyword evidence="4" id="KW-1185">Reference proteome</keyword>
<reference evidence="3 4" key="1">
    <citation type="submission" date="2022-04" db="EMBL/GenBank/DDBJ databases">
        <authorList>
            <person name="Ye Y.-Q."/>
            <person name="Du Z.-J."/>
        </authorList>
    </citation>
    <scope>NUCLEOTIDE SEQUENCE [LARGE SCALE GENOMIC DNA]</scope>
    <source>
        <strain evidence="3 4">A6E488</strain>
    </source>
</reference>
<dbReference type="EMBL" id="JALIDZ010000001">
    <property type="protein sequence ID" value="MCT8970567.1"/>
    <property type="molecule type" value="Genomic_DNA"/>
</dbReference>
<evidence type="ECO:0000256" key="2">
    <source>
        <dbReference type="SAM" id="Phobius"/>
    </source>
</evidence>
<feature type="coiled-coil region" evidence="1">
    <location>
        <begin position="82"/>
        <end position="109"/>
    </location>
</feature>
<accession>A0AAW5QTN0</accession>
<dbReference type="RefSeq" id="WP_261614132.1">
    <property type="nucleotide sequence ID" value="NZ_JALIDZ010000001.1"/>
</dbReference>
<organism evidence="3 4">
    <name type="scientific">Microbaculum marinisediminis</name>
    <dbReference type="NCBI Taxonomy" id="2931392"/>
    <lineage>
        <taxon>Bacteria</taxon>
        <taxon>Pseudomonadati</taxon>
        <taxon>Pseudomonadota</taxon>
        <taxon>Alphaproteobacteria</taxon>
        <taxon>Hyphomicrobiales</taxon>
        <taxon>Tepidamorphaceae</taxon>
        <taxon>Microbaculum</taxon>
    </lineage>
</organism>
<gene>
    <name evidence="3" type="ORF">MUB46_01725</name>
</gene>
<comment type="caution">
    <text evidence="3">The sequence shown here is derived from an EMBL/GenBank/DDBJ whole genome shotgun (WGS) entry which is preliminary data.</text>
</comment>
<sequence>MIGMLLERAGGPWGMLAKVAISILIVAALAGGIVWLRADAAADAKAQCEAAFTDMVSRVAFDELLRRHEATEAALRASALLRERDDAEIADLTREVDRYERERKDKRDQGRCVYRLDDDYCGLLELRGEDRPECRGGDR</sequence>
<protein>
    <submittedName>
        <fullName evidence="3">Uncharacterized protein</fullName>
    </submittedName>
</protein>